<feature type="compositionally biased region" description="Basic and acidic residues" evidence="1">
    <location>
        <begin position="11"/>
        <end position="24"/>
    </location>
</feature>
<evidence type="ECO:0000313" key="2">
    <source>
        <dbReference type="EMBL" id="RXH82682.1"/>
    </source>
</evidence>
<evidence type="ECO:0000256" key="1">
    <source>
        <dbReference type="SAM" id="MobiDB-lite"/>
    </source>
</evidence>
<keyword evidence="3" id="KW-1185">Reference proteome</keyword>
<feature type="region of interest" description="Disordered" evidence="1">
    <location>
        <begin position="1"/>
        <end position="24"/>
    </location>
</feature>
<comment type="caution">
    <text evidence="2">The sequence shown here is derived from an EMBL/GenBank/DDBJ whole genome shotgun (WGS) entry which is preliminary data.</text>
</comment>
<accession>A0A498IL29</accession>
<name>A0A498IL29_MALDO</name>
<reference evidence="2 3" key="1">
    <citation type="submission" date="2018-10" db="EMBL/GenBank/DDBJ databases">
        <title>A high-quality apple genome assembly.</title>
        <authorList>
            <person name="Hu J."/>
        </authorList>
    </citation>
    <scope>NUCLEOTIDE SEQUENCE [LARGE SCALE GENOMIC DNA]</scope>
    <source>
        <strain evidence="3">cv. HFTH1</strain>
        <tissue evidence="2">Young leaf</tissue>
    </source>
</reference>
<evidence type="ECO:0000313" key="3">
    <source>
        <dbReference type="Proteomes" id="UP000290289"/>
    </source>
</evidence>
<dbReference type="AlphaFoldDB" id="A0A498IL29"/>
<gene>
    <name evidence="2" type="ORF">DVH24_002454</name>
</gene>
<organism evidence="2 3">
    <name type="scientific">Malus domestica</name>
    <name type="common">Apple</name>
    <name type="synonym">Pyrus malus</name>
    <dbReference type="NCBI Taxonomy" id="3750"/>
    <lineage>
        <taxon>Eukaryota</taxon>
        <taxon>Viridiplantae</taxon>
        <taxon>Streptophyta</taxon>
        <taxon>Embryophyta</taxon>
        <taxon>Tracheophyta</taxon>
        <taxon>Spermatophyta</taxon>
        <taxon>Magnoliopsida</taxon>
        <taxon>eudicotyledons</taxon>
        <taxon>Gunneridae</taxon>
        <taxon>Pentapetalae</taxon>
        <taxon>rosids</taxon>
        <taxon>fabids</taxon>
        <taxon>Rosales</taxon>
        <taxon>Rosaceae</taxon>
        <taxon>Amygdaloideae</taxon>
        <taxon>Maleae</taxon>
        <taxon>Malus</taxon>
    </lineage>
</organism>
<dbReference type="EMBL" id="RDQH01000337">
    <property type="protein sequence ID" value="RXH82682.1"/>
    <property type="molecule type" value="Genomic_DNA"/>
</dbReference>
<proteinExistence type="predicted"/>
<sequence length="107" mass="11448">MGSLGVLSREPQIRPDSQDLPREKTSLILRERELSPSLPACLAPSSSSSSPSSLRLACLHLHLARPYLLILPGSNCRSCSPCSSTFFSGDLSGTLQPNRPSSSPVRS</sequence>
<dbReference type="Proteomes" id="UP000290289">
    <property type="component" value="Chromosome 11"/>
</dbReference>
<feature type="region of interest" description="Disordered" evidence="1">
    <location>
        <begin position="87"/>
        <end position="107"/>
    </location>
</feature>
<protein>
    <submittedName>
        <fullName evidence="2">Uncharacterized protein</fullName>
    </submittedName>
</protein>